<keyword evidence="2" id="KW-0472">Membrane</keyword>
<feature type="transmembrane region" description="Helical" evidence="2">
    <location>
        <begin position="391"/>
        <end position="409"/>
    </location>
</feature>
<evidence type="ECO:0000256" key="1">
    <source>
        <dbReference type="SAM" id="MobiDB-lite"/>
    </source>
</evidence>
<feature type="transmembrane region" description="Helical" evidence="2">
    <location>
        <begin position="278"/>
        <end position="302"/>
    </location>
</feature>
<accession>A0A917ZLP0</accession>
<proteinExistence type="predicted"/>
<feature type="compositionally biased region" description="Low complexity" evidence="1">
    <location>
        <begin position="447"/>
        <end position="456"/>
    </location>
</feature>
<name>A0A917ZLP0_9ACTN</name>
<keyword evidence="4" id="KW-1185">Reference proteome</keyword>
<gene>
    <name evidence="3" type="ORF">GCM10012280_15480</name>
</gene>
<feature type="transmembrane region" description="Helical" evidence="2">
    <location>
        <begin position="251"/>
        <end position="271"/>
    </location>
</feature>
<sequence length="456" mass="47690">MSESGAGGDGEELSEGEREELVELRRRVTALESAVPHRAGPRHWPRTLGSTVLVLIASVLAMLSVLSVWMYGIVGDTDRYVETVAPLASNHDIQEAVTNRVTGAVLAQIDVKSLVKQLSDAASQQGVPPRASALINDLSGPITSGLTELVKSTVTKVVSSSAFETVWVDANRRVHTALVKALTGKGGSTVSLKNNQVTIDLGPIVEQVKDALVKAGFAPAAKIPTVHTDFVVFASKDIGKIKTYFRLLQVLGVWLPVVTLLVAAAGVFLAVDRRRGLIGAALGIAAAMLLLAVALTAFRAVYLDRLPPGASEDAAAAVYDTLVRFLRAGVLALGTLALVTAIGAFLVGPSRVAVATRKVFRTGIGALRDTAVSAGMKLGPVGPFVHRYKRWIGGAVLLGAVIVLFTWSYPTAPVVVWTLAVVLACLAVREFLDIPRDNGGRRPPPSGADGAAAGGG</sequence>
<feature type="region of interest" description="Disordered" evidence="1">
    <location>
        <begin position="437"/>
        <end position="456"/>
    </location>
</feature>
<protein>
    <recommendedName>
        <fullName evidence="5">Integral membrane protein</fullName>
    </recommendedName>
</protein>
<dbReference type="RefSeq" id="WP_229698226.1">
    <property type="nucleotide sequence ID" value="NZ_BMMS01000005.1"/>
</dbReference>
<evidence type="ECO:0008006" key="5">
    <source>
        <dbReference type="Google" id="ProtNLM"/>
    </source>
</evidence>
<reference evidence="3" key="1">
    <citation type="journal article" date="2014" name="Int. J. Syst. Evol. Microbiol.">
        <title>Complete genome sequence of Corynebacterium casei LMG S-19264T (=DSM 44701T), isolated from a smear-ripened cheese.</title>
        <authorList>
            <consortium name="US DOE Joint Genome Institute (JGI-PGF)"/>
            <person name="Walter F."/>
            <person name="Albersmeier A."/>
            <person name="Kalinowski J."/>
            <person name="Ruckert C."/>
        </authorList>
    </citation>
    <scope>NUCLEOTIDE SEQUENCE</scope>
    <source>
        <strain evidence="3">CGMCC 4.7201</strain>
    </source>
</reference>
<comment type="caution">
    <text evidence="3">The sequence shown here is derived from an EMBL/GenBank/DDBJ whole genome shotgun (WGS) entry which is preliminary data.</text>
</comment>
<reference evidence="3" key="2">
    <citation type="submission" date="2020-09" db="EMBL/GenBank/DDBJ databases">
        <authorList>
            <person name="Sun Q."/>
            <person name="Zhou Y."/>
        </authorList>
    </citation>
    <scope>NUCLEOTIDE SEQUENCE</scope>
    <source>
        <strain evidence="3">CGMCC 4.7201</strain>
    </source>
</reference>
<evidence type="ECO:0000313" key="3">
    <source>
        <dbReference type="EMBL" id="GGO84305.1"/>
    </source>
</evidence>
<feature type="transmembrane region" description="Helical" evidence="2">
    <location>
        <begin position="415"/>
        <end position="432"/>
    </location>
</feature>
<dbReference type="Proteomes" id="UP000641932">
    <property type="component" value="Unassembled WGS sequence"/>
</dbReference>
<feature type="transmembrane region" description="Helical" evidence="2">
    <location>
        <begin position="52"/>
        <end position="74"/>
    </location>
</feature>
<organism evidence="3 4">
    <name type="scientific">Wenjunlia tyrosinilytica</name>
    <dbReference type="NCBI Taxonomy" id="1544741"/>
    <lineage>
        <taxon>Bacteria</taxon>
        <taxon>Bacillati</taxon>
        <taxon>Actinomycetota</taxon>
        <taxon>Actinomycetes</taxon>
        <taxon>Kitasatosporales</taxon>
        <taxon>Streptomycetaceae</taxon>
        <taxon>Wenjunlia</taxon>
    </lineage>
</organism>
<dbReference type="EMBL" id="BMMS01000005">
    <property type="protein sequence ID" value="GGO84305.1"/>
    <property type="molecule type" value="Genomic_DNA"/>
</dbReference>
<evidence type="ECO:0000256" key="2">
    <source>
        <dbReference type="SAM" id="Phobius"/>
    </source>
</evidence>
<evidence type="ECO:0000313" key="4">
    <source>
        <dbReference type="Proteomes" id="UP000641932"/>
    </source>
</evidence>
<keyword evidence="2" id="KW-1133">Transmembrane helix</keyword>
<keyword evidence="2" id="KW-0812">Transmembrane</keyword>
<dbReference type="AlphaFoldDB" id="A0A917ZLP0"/>
<feature type="transmembrane region" description="Helical" evidence="2">
    <location>
        <begin position="322"/>
        <end position="348"/>
    </location>
</feature>